<dbReference type="NCBIfam" id="TIGR02414">
    <property type="entry name" value="pepN_proteo"/>
    <property type="match status" value="1"/>
</dbReference>
<dbReference type="InterPro" id="IPR001930">
    <property type="entry name" value="Peptidase_M1"/>
</dbReference>
<dbReference type="GO" id="GO:0016285">
    <property type="term" value="F:alanyl aminopeptidase activity"/>
    <property type="evidence" value="ECO:0007669"/>
    <property type="project" value="UniProtKB-EC"/>
</dbReference>
<dbReference type="GO" id="GO:0008270">
    <property type="term" value="F:zinc ion binding"/>
    <property type="evidence" value="ECO:0007669"/>
    <property type="project" value="InterPro"/>
</dbReference>
<keyword evidence="6 18" id="KW-0031">Aminopeptidase</keyword>
<dbReference type="InterPro" id="IPR037144">
    <property type="entry name" value="Peptidase_M1_pepN_C_sf"/>
</dbReference>
<evidence type="ECO:0000259" key="17">
    <source>
        <dbReference type="Pfam" id="PF17900"/>
    </source>
</evidence>
<evidence type="ECO:0000256" key="6">
    <source>
        <dbReference type="ARBA" id="ARBA00022438"/>
    </source>
</evidence>
<dbReference type="Pfam" id="PF17432">
    <property type="entry name" value="DUF3458_C"/>
    <property type="match status" value="1"/>
</dbReference>
<dbReference type="Pfam" id="PF17900">
    <property type="entry name" value="Peptidase_M1_N"/>
    <property type="match status" value="1"/>
</dbReference>
<dbReference type="KEGG" id="nall:PP769_15225"/>
<dbReference type="PANTHER" id="PTHR46322:SF1">
    <property type="entry name" value="PUROMYCIN-SENSITIVE AMINOPEPTIDASE"/>
    <property type="match status" value="1"/>
</dbReference>
<evidence type="ECO:0000256" key="12">
    <source>
        <dbReference type="ARBA" id="ARBA00029840"/>
    </source>
</evidence>
<feature type="domain" description="Peptidase M1 alanyl aminopeptidase Ig-like fold" evidence="15">
    <location>
        <begin position="451"/>
        <end position="543"/>
    </location>
</feature>
<evidence type="ECO:0000256" key="1">
    <source>
        <dbReference type="ARBA" id="ARBA00000098"/>
    </source>
</evidence>
<dbReference type="Gene3D" id="1.10.390.10">
    <property type="entry name" value="Neutral Protease Domain 2"/>
    <property type="match status" value="1"/>
</dbReference>
<dbReference type="RefSeq" id="WP_312641644.1">
    <property type="nucleotide sequence ID" value="NZ_CP116967.1"/>
</dbReference>
<dbReference type="InterPro" id="IPR014782">
    <property type="entry name" value="Peptidase_M1_dom"/>
</dbReference>
<dbReference type="FunFam" id="3.30.2010.30:FF:000002">
    <property type="entry name" value="Putative aminopeptidase N"/>
    <property type="match status" value="1"/>
</dbReference>
<dbReference type="InterPro" id="IPR045357">
    <property type="entry name" value="Aminopeptidase_N-like_N"/>
</dbReference>
<keyword evidence="10" id="KW-0862">Zinc</keyword>
<feature type="domain" description="Aminopeptidase N-like N-terminal" evidence="17">
    <location>
        <begin position="24"/>
        <end position="193"/>
    </location>
</feature>
<evidence type="ECO:0000259" key="15">
    <source>
        <dbReference type="Pfam" id="PF11940"/>
    </source>
</evidence>
<feature type="domain" description="Peptidase M1 alanyl aminopeptidase C-terminal" evidence="16">
    <location>
        <begin position="547"/>
        <end position="870"/>
    </location>
</feature>
<evidence type="ECO:0000259" key="14">
    <source>
        <dbReference type="Pfam" id="PF01433"/>
    </source>
</evidence>
<evidence type="ECO:0000256" key="7">
    <source>
        <dbReference type="ARBA" id="ARBA00022670"/>
    </source>
</evidence>
<dbReference type="PRINTS" id="PR00756">
    <property type="entry name" value="ALADIPTASE"/>
</dbReference>
<protein>
    <recommendedName>
        <fullName evidence="5">Aminopeptidase N</fullName>
        <ecNumber evidence="4">3.4.11.2</ecNumber>
    </recommendedName>
    <alternativeName>
        <fullName evidence="12">Alpha-aminoacylpeptide hydrolase</fullName>
    </alternativeName>
</protein>
<evidence type="ECO:0000259" key="16">
    <source>
        <dbReference type="Pfam" id="PF17432"/>
    </source>
</evidence>
<evidence type="ECO:0000256" key="9">
    <source>
        <dbReference type="ARBA" id="ARBA00022801"/>
    </source>
</evidence>
<sequence length="893" mass="101156">MSEINSVTYLKDYQQPDYWVTHVDLTVDLREGETLVRAVLQVKKNGNHANPLVLDGEELELLEVKQNNLPVAKGANRADGYVMNRTSLSLQPTQDAFTVNTLVRIHPEQNTALEGLYKSGGNWCTQCEAEGFRRITFFPDRPDNMATYSTRIIADQIAAPVLLSNGNLIDQGQLENGRHYTVWEDPFPKPSYLFALVAGDLACLDDTYVTASGRQVMLCIYAAPKDLDKLGHAMASLKKAMKWDEDVYGREYDLDLFNIVAVDDFNMGAMENKSLNIFNTKYVLAHPDTATDADYEGVEGVVAHEYFHNWTGNRVTCRDWFQLCLKEGLTVFRDQEFSGDMGSQAVNRIANVRTLRMSQFPEDAGPMAHPPRPNQFVTINNFYTATVYSKGAELNRMLHALLGKEDFRKASDTYFERFDGQAVTVEDWVRCMEEASGRDLTQFMLWYTQAGTPKITAHWSHDQATNNFTLTLEQQVPTITHQSNGQPRHIPVKFGLVGPDGQDVAQGVLELTQATHTFTFEKVPPHTVPSLFRHFSAPVNLEAPYTDDQLRHLMVHDRDGFNQWEAGNRFLTTNLMAQVDRYEHGQDIIVGDDVLDSFRRILQRADMDQELKSLALSLPVYQEIAPQREVIDPHAIIAVRKTFLETLGRELHDEFLEMYNTTYHPGKPYDRADAGRRSLQNIALGYLSHSGDAEVAKLAVRQYSQANNMTDRYAALNIIINMDEAQPYRDGVAQHFYYQFEHDALVVDKWVGAFARSQADDVLQIVKSLTQHQAFTHPTPNRMRALYGTFSQANPKGFHAKDGSGYAFVADFLMGLDAKNPQVASRMIGAFEKFRQHRKDLQTHMEAQLRRIASMESLSTDLSEKLERYLGKETYSRLRAGKGDAHTPTPSQT</sequence>
<dbReference type="PANTHER" id="PTHR46322">
    <property type="entry name" value="PUROMYCIN-SENSITIVE AMINOPEPTIDASE"/>
    <property type="match status" value="1"/>
</dbReference>
<dbReference type="Pfam" id="PF01433">
    <property type="entry name" value="Peptidase_M1"/>
    <property type="match status" value="1"/>
</dbReference>
<comment type="catalytic activity">
    <reaction evidence="1">
        <text>Release of an N-terminal amino acid, Xaa-|-Yaa- from a peptide, amide or arylamide. Xaa is preferably Ala, but may be most amino acids including Pro (slow action). When a terminal hydrophobic residue is followed by a prolyl residue, the two may be released as an intact Xaa-Pro dipeptide.</text>
        <dbReference type="EC" id="3.4.11.2"/>
    </reaction>
</comment>
<comment type="similarity">
    <text evidence="3">Belongs to the peptidase M1 family.</text>
</comment>
<evidence type="ECO:0000313" key="19">
    <source>
        <dbReference type="Proteomes" id="UP001302719"/>
    </source>
</evidence>
<comment type="function">
    <text evidence="13">Aminopeptidase N is involved in the degradation of intracellular peptides generated by protein breakdown during normal growth as well as in response to nutrient starvation.</text>
</comment>
<dbReference type="Pfam" id="PF11940">
    <property type="entry name" value="DUF3458"/>
    <property type="match status" value="1"/>
</dbReference>
<keyword evidence="9 18" id="KW-0378">Hydrolase</keyword>
<comment type="cofactor">
    <cofactor evidence="2">
        <name>Zn(2+)</name>
        <dbReference type="ChEBI" id="CHEBI:29105"/>
    </cofactor>
</comment>
<dbReference type="InterPro" id="IPR012779">
    <property type="entry name" value="Peptidase_M1_pepN"/>
</dbReference>
<dbReference type="EMBL" id="CP116967">
    <property type="protein sequence ID" value="WNM57310.1"/>
    <property type="molecule type" value="Genomic_DNA"/>
</dbReference>
<reference evidence="18 19" key="1">
    <citation type="submission" date="2023-01" db="EMBL/GenBank/DDBJ databases">
        <title>Cultivation and genomic characterization of new, ubiquitous marine nitrite-oxidizing bacteria from the Nitrospirales.</title>
        <authorList>
            <person name="Mueller A.J."/>
            <person name="Daebeler A."/>
            <person name="Herbold C.W."/>
            <person name="Kirkegaard R.H."/>
            <person name="Daims H."/>
        </authorList>
    </citation>
    <scope>NUCLEOTIDE SEQUENCE [LARGE SCALE GENOMIC DNA]</scope>
    <source>
        <strain evidence="18 19">VA</strain>
    </source>
</reference>
<gene>
    <name evidence="18" type="primary">pepN</name>
    <name evidence="18" type="ORF">PP769_15225</name>
</gene>
<dbReference type="SUPFAM" id="SSF55486">
    <property type="entry name" value="Metalloproteases ('zincins'), catalytic domain"/>
    <property type="match status" value="1"/>
</dbReference>
<dbReference type="SUPFAM" id="SSF63737">
    <property type="entry name" value="Leukotriene A4 hydrolase N-terminal domain"/>
    <property type="match status" value="1"/>
</dbReference>
<feature type="domain" description="Peptidase M1 membrane alanine aminopeptidase" evidence="14">
    <location>
        <begin position="233"/>
        <end position="444"/>
    </location>
</feature>
<keyword evidence="19" id="KW-1185">Reference proteome</keyword>
<keyword evidence="8" id="KW-0479">Metal-binding</keyword>
<evidence type="ECO:0000256" key="3">
    <source>
        <dbReference type="ARBA" id="ARBA00010136"/>
    </source>
</evidence>
<organism evidence="18 19">
    <name type="scientific">Candidatus Nitrospira allomarina</name>
    <dbReference type="NCBI Taxonomy" id="3020900"/>
    <lineage>
        <taxon>Bacteria</taxon>
        <taxon>Pseudomonadati</taxon>
        <taxon>Nitrospirota</taxon>
        <taxon>Nitrospiria</taxon>
        <taxon>Nitrospirales</taxon>
        <taxon>Nitrospiraceae</taxon>
        <taxon>Nitrospira</taxon>
    </lineage>
</organism>
<dbReference type="InterPro" id="IPR024601">
    <property type="entry name" value="Peptidase_M1_pepN_C"/>
</dbReference>
<dbReference type="Gene3D" id="2.60.40.1840">
    <property type="match status" value="1"/>
</dbReference>
<evidence type="ECO:0000256" key="4">
    <source>
        <dbReference type="ARBA" id="ARBA00012564"/>
    </source>
</evidence>
<dbReference type="Gene3D" id="1.25.50.10">
    <property type="entry name" value="Peptidase M1, alanyl aminopeptidase, C-terminal domain"/>
    <property type="match status" value="1"/>
</dbReference>
<evidence type="ECO:0000256" key="10">
    <source>
        <dbReference type="ARBA" id="ARBA00022833"/>
    </source>
</evidence>
<evidence type="ECO:0000256" key="2">
    <source>
        <dbReference type="ARBA" id="ARBA00001947"/>
    </source>
</evidence>
<name>A0AA96GBX1_9BACT</name>
<evidence type="ECO:0000256" key="13">
    <source>
        <dbReference type="ARBA" id="ARBA00059739"/>
    </source>
</evidence>
<evidence type="ECO:0000256" key="11">
    <source>
        <dbReference type="ARBA" id="ARBA00023049"/>
    </source>
</evidence>
<dbReference type="FunFam" id="2.60.40.1730:FF:000005">
    <property type="entry name" value="Aminopeptidase N"/>
    <property type="match status" value="1"/>
</dbReference>
<dbReference type="Gene3D" id="3.30.2010.30">
    <property type="match status" value="1"/>
</dbReference>
<dbReference type="GO" id="GO:0006508">
    <property type="term" value="P:proteolysis"/>
    <property type="evidence" value="ECO:0007669"/>
    <property type="project" value="UniProtKB-KW"/>
</dbReference>
<dbReference type="InterPro" id="IPR027268">
    <property type="entry name" value="Peptidase_M4/M1_CTD_sf"/>
</dbReference>
<dbReference type="CDD" id="cd09600">
    <property type="entry name" value="M1_APN"/>
    <property type="match status" value="1"/>
</dbReference>
<keyword evidence="11" id="KW-0482">Metalloprotease</keyword>
<dbReference type="InterPro" id="IPR038438">
    <property type="entry name" value="PepN_Ig-like_sf"/>
</dbReference>
<accession>A0AA96GBX1</accession>
<evidence type="ECO:0000256" key="5">
    <source>
        <dbReference type="ARBA" id="ARBA00015611"/>
    </source>
</evidence>
<evidence type="ECO:0000313" key="18">
    <source>
        <dbReference type="EMBL" id="WNM57310.1"/>
    </source>
</evidence>
<dbReference type="Gene3D" id="2.60.40.1730">
    <property type="entry name" value="tricorn interacting facor f3 domain"/>
    <property type="match status" value="1"/>
</dbReference>
<dbReference type="InterPro" id="IPR042097">
    <property type="entry name" value="Aminopeptidase_N-like_N_sf"/>
</dbReference>
<dbReference type="GO" id="GO:0008237">
    <property type="term" value="F:metallopeptidase activity"/>
    <property type="evidence" value="ECO:0007669"/>
    <property type="project" value="UniProtKB-KW"/>
</dbReference>
<dbReference type="AlphaFoldDB" id="A0AA96GBX1"/>
<dbReference type="InterPro" id="IPR035414">
    <property type="entry name" value="Peptidase_M1_pepN_Ig-like"/>
</dbReference>
<evidence type="ECO:0000256" key="8">
    <source>
        <dbReference type="ARBA" id="ARBA00022723"/>
    </source>
</evidence>
<dbReference type="EC" id="3.4.11.2" evidence="4"/>
<dbReference type="Proteomes" id="UP001302719">
    <property type="component" value="Chromosome"/>
</dbReference>
<proteinExistence type="inferred from homology"/>
<keyword evidence="7" id="KW-0645">Protease</keyword>